<evidence type="ECO:0000313" key="4">
    <source>
        <dbReference type="Proteomes" id="UP001054837"/>
    </source>
</evidence>
<dbReference type="AlphaFoldDB" id="A0AAV4S645"/>
<accession>A0AAV4S645</accession>
<dbReference type="InterPro" id="IPR050483">
    <property type="entry name" value="CoA-transferase_III_domain"/>
</dbReference>
<evidence type="ECO:0000313" key="3">
    <source>
        <dbReference type="EMBL" id="GIY28419.1"/>
    </source>
</evidence>
<organism evidence="3 4">
    <name type="scientific">Caerostris darwini</name>
    <dbReference type="NCBI Taxonomy" id="1538125"/>
    <lineage>
        <taxon>Eukaryota</taxon>
        <taxon>Metazoa</taxon>
        <taxon>Ecdysozoa</taxon>
        <taxon>Arthropoda</taxon>
        <taxon>Chelicerata</taxon>
        <taxon>Arachnida</taxon>
        <taxon>Araneae</taxon>
        <taxon>Araneomorphae</taxon>
        <taxon>Entelegynae</taxon>
        <taxon>Araneoidea</taxon>
        <taxon>Araneidae</taxon>
        <taxon>Caerostris</taxon>
    </lineage>
</organism>
<dbReference type="Gene3D" id="3.40.50.10540">
    <property type="entry name" value="Crotonobetainyl-coa:carnitine coa-transferase, domain 1"/>
    <property type="match status" value="1"/>
</dbReference>
<sequence length="155" mass="17616">MRLMKTLTNKCRTRLLLCRVLSESSCEKQQCTEGPLSGIRILDMTRILAGPFCTMILGDLGAEIIKIENPDGDDETRNWGPPFINGDIFYQSIEIKKTFLTSLRETSFKIWISVGILVSSSLTSRSILYTSAISRLYTIRNLIINFFKYVSNKGY</sequence>
<protein>
    <submittedName>
        <fullName evidence="3">Succinate--hydroxymethylglutarate CoA-transferase</fullName>
    </submittedName>
</protein>
<dbReference type="PANTHER" id="PTHR48207:SF3">
    <property type="entry name" value="SUCCINATE--HYDROXYMETHYLGLUTARATE COA-TRANSFERASE"/>
    <property type="match status" value="1"/>
</dbReference>
<evidence type="ECO:0000256" key="1">
    <source>
        <dbReference type="ARBA" id="ARBA00008383"/>
    </source>
</evidence>
<dbReference type="GO" id="GO:0008410">
    <property type="term" value="F:CoA-transferase activity"/>
    <property type="evidence" value="ECO:0007669"/>
    <property type="project" value="TreeGrafter"/>
</dbReference>
<dbReference type="Proteomes" id="UP001054837">
    <property type="component" value="Unassembled WGS sequence"/>
</dbReference>
<proteinExistence type="inferred from homology"/>
<dbReference type="EMBL" id="BPLQ01007171">
    <property type="protein sequence ID" value="GIY28419.1"/>
    <property type="molecule type" value="Genomic_DNA"/>
</dbReference>
<dbReference type="InterPro" id="IPR003673">
    <property type="entry name" value="CoA-Trfase_fam_III"/>
</dbReference>
<dbReference type="PANTHER" id="PTHR48207">
    <property type="entry name" value="SUCCINATE--HYDROXYMETHYLGLUTARATE COA-TRANSFERASE"/>
    <property type="match status" value="1"/>
</dbReference>
<name>A0AAV4S645_9ARAC</name>
<comment type="similarity">
    <text evidence="1">Belongs to the CoA-transferase III family.</text>
</comment>
<keyword evidence="2" id="KW-0808">Transferase</keyword>
<keyword evidence="4" id="KW-1185">Reference proteome</keyword>
<gene>
    <name evidence="3" type="primary">Sugct</name>
    <name evidence="3" type="ORF">CDAR_616421</name>
</gene>
<dbReference type="SUPFAM" id="SSF89796">
    <property type="entry name" value="CoA-transferase family III (CaiB/BaiF)"/>
    <property type="match status" value="1"/>
</dbReference>
<dbReference type="Pfam" id="PF02515">
    <property type="entry name" value="CoA_transf_3"/>
    <property type="match status" value="1"/>
</dbReference>
<dbReference type="InterPro" id="IPR023606">
    <property type="entry name" value="CoA-Trfase_III_dom_1_sf"/>
</dbReference>
<comment type="caution">
    <text evidence="3">The sequence shown here is derived from an EMBL/GenBank/DDBJ whole genome shotgun (WGS) entry which is preliminary data.</text>
</comment>
<evidence type="ECO:0000256" key="2">
    <source>
        <dbReference type="ARBA" id="ARBA00022679"/>
    </source>
</evidence>
<reference evidence="3 4" key="1">
    <citation type="submission" date="2021-06" db="EMBL/GenBank/DDBJ databases">
        <title>Caerostris darwini draft genome.</title>
        <authorList>
            <person name="Kono N."/>
            <person name="Arakawa K."/>
        </authorList>
    </citation>
    <scope>NUCLEOTIDE SEQUENCE [LARGE SCALE GENOMIC DNA]</scope>
</reference>